<feature type="compositionally biased region" description="Polar residues" evidence="10">
    <location>
        <begin position="162"/>
        <end position="182"/>
    </location>
</feature>
<evidence type="ECO:0000256" key="3">
    <source>
        <dbReference type="ARBA" id="ARBA00005300"/>
    </source>
</evidence>
<keyword evidence="5" id="KW-0540">Nuclease</keyword>
<dbReference type="InterPro" id="IPR037056">
    <property type="entry name" value="RNase_H1_N_sf"/>
</dbReference>
<protein>
    <recommendedName>
        <fullName evidence="4">ribonuclease H</fullName>
        <ecNumber evidence="4">3.1.26.4</ecNumber>
    </recommendedName>
</protein>
<keyword evidence="8" id="KW-0378">Hydrolase</keyword>
<sequence>MKYYAVRTGFNPGIYTSWKECLVQITGFKGAKFKSFPSEEEAKLFLSGTDPSLDPNSSSYTAKFYGVRSGKNPGVYTDWASAEQQVVGVQKPKVRCFATREEAEAFVNSSSSGGSEGSPVSVDERKRSVRNGAVDSVKVYGRDGSSSDQEHMTPAPKKRKSVGNNLSQKKSVSPIEESQQPNLPEDDIREHKGEGSTSEEPIERKKPKPRVTAKKNSILRIYTDGSALGNGRESAMAGVGVWFGDRDARNISEPLAGPRQTNQRAELTAILRAINVAPLHREVLIYTDSKYAINCVTVWHINWIKNNWITSVGRPVENQDLIEKILEKVKEREEFGSRTRFEWVQGHTGNNDGNSQADKLAVEGARMGVRALNKS</sequence>
<evidence type="ECO:0000313" key="13">
    <source>
        <dbReference type="Proteomes" id="UP001447188"/>
    </source>
</evidence>
<dbReference type="InterPro" id="IPR017067">
    <property type="entry name" value="RNase_H1_euk"/>
</dbReference>
<name>A0ABR3GER4_9PEZI</name>
<dbReference type="PIRSF" id="PIRSF036852">
    <property type="entry name" value="Ribonuclease_H1_euk"/>
    <property type="match status" value="1"/>
</dbReference>
<gene>
    <name evidence="12" type="ORF">Q9L58_006612</name>
</gene>
<dbReference type="PANTHER" id="PTHR10642:SF26">
    <property type="entry name" value="RIBONUCLEASE H1"/>
    <property type="match status" value="1"/>
</dbReference>
<dbReference type="SUPFAM" id="SSF53098">
    <property type="entry name" value="Ribonuclease H-like"/>
    <property type="match status" value="1"/>
</dbReference>
<evidence type="ECO:0000313" key="12">
    <source>
        <dbReference type="EMBL" id="KAL0634442.1"/>
    </source>
</evidence>
<dbReference type="Proteomes" id="UP001447188">
    <property type="component" value="Unassembled WGS sequence"/>
</dbReference>
<keyword evidence="9" id="KW-0460">Magnesium</keyword>
<keyword evidence="7" id="KW-0255">Endonuclease</keyword>
<dbReference type="InterPro" id="IPR002156">
    <property type="entry name" value="RNaseH_domain"/>
</dbReference>
<dbReference type="SUPFAM" id="SSF55658">
    <property type="entry name" value="L9 N-domain-like"/>
    <property type="match status" value="2"/>
</dbReference>
<dbReference type="EC" id="3.1.26.4" evidence="4"/>
<feature type="domain" description="RNase H type-1" evidence="11">
    <location>
        <begin position="215"/>
        <end position="366"/>
    </location>
</feature>
<comment type="cofactor">
    <cofactor evidence="2">
        <name>Mg(2+)</name>
        <dbReference type="ChEBI" id="CHEBI:18420"/>
    </cofactor>
</comment>
<feature type="compositionally biased region" description="Low complexity" evidence="10">
    <location>
        <begin position="107"/>
        <end position="121"/>
    </location>
</feature>
<dbReference type="Pfam" id="PF01693">
    <property type="entry name" value="Cauli_VI"/>
    <property type="match status" value="2"/>
</dbReference>
<dbReference type="EMBL" id="JBBBZM010000094">
    <property type="protein sequence ID" value="KAL0634442.1"/>
    <property type="molecule type" value="Genomic_DNA"/>
</dbReference>
<evidence type="ECO:0000256" key="4">
    <source>
        <dbReference type="ARBA" id="ARBA00012180"/>
    </source>
</evidence>
<dbReference type="CDD" id="cd09280">
    <property type="entry name" value="RNase_HI_eukaryote_like"/>
    <property type="match status" value="1"/>
</dbReference>
<dbReference type="InterPro" id="IPR050092">
    <property type="entry name" value="RNase_H"/>
</dbReference>
<dbReference type="PROSITE" id="PS50879">
    <property type="entry name" value="RNASE_H_1"/>
    <property type="match status" value="1"/>
</dbReference>
<dbReference type="Gene3D" id="3.30.420.10">
    <property type="entry name" value="Ribonuclease H-like superfamily/Ribonuclease H"/>
    <property type="match status" value="1"/>
</dbReference>
<dbReference type="PANTHER" id="PTHR10642">
    <property type="entry name" value="RIBONUCLEASE H1"/>
    <property type="match status" value="1"/>
</dbReference>
<evidence type="ECO:0000256" key="1">
    <source>
        <dbReference type="ARBA" id="ARBA00000077"/>
    </source>
</evidence>
<reference evidence="12 13" key="1">
    <citation type="submission" date="2024-02" db="EMBL/GenBank/DDBJ databases">
        <title>Discinaceae phylogenomics.</title>
        <authorList>
            <person name="Dirks A.C."/>
            <person name="James T.Y."/>
        </authorList>
    </citation>
    <scope>NUCLEOTIDE SEQUENCE [LARGE SCALE GENOMIC DNA]</scope>
    <source>
        <strain evidence="12 13">ACD0624</strain>
    </source>
</reference>
<proteinExistence type="inferred from homology"/>
<comment type="similarity">
    <text evidence="3">Belongs to the RNase H family.</text>
</comment>
<keyword evidence="13" id="KW-1185">Reference proteome</keyword>
<dbReference type="InterPro" id="IPR011320">
    <property type="entry name" value="RNase_H1_N"/>
</dbReference>
<keyword evidence="6" id="KW-0479">Metal-binding</keyword>
<organism evidence="12 13">
    <name type="scientific">Discina gigas</name>
    <dbReference type="NCBI Taxonomy" id="1032678"/>
    <lineage>
        <taxon>Eukaryota</taxon>
        <taxon>Fungi</taxon>
        <taxon>Dikarya</taxon>
        <taxon>Ascomycota</taxon>
        <taxon>Pezizomycotina</taxon>
        <taxon>Pezizomycetes</taxon>
        <taxon>Pezizales</taxon>
        <taxon>Discinaceae</taxon>
        <taxon>Discina</taxon>
    </lineage>
</organism>
<evidence type="ECO:0000256" key="10">
    <source>
        <dbReference type="SAM" id="MobiDB-lite"/>
    </source>
</evidence>
<evidence type="ECO:0000259" key="11">
    <source>
        <dbReference type="PROSITE" id="PS50879"/>
    </source>
</evidence>
<dbReference type="InterPro" id="IPR036397">
    <property type="entry name" value="RNaseH_sf"/>
</dbReference>
<evidence type="ECO:0000256" key="5">
    <source>
        <dbReference type="ARBA" id="ARBA00022722"/>
    </source>
</evidence>
<comment type="caution">
    <text evidence="12">The sequence shown here is derived from an EMBL/GenBank/DDBJ whole genome shotgun (WGS) entry which is preliminary data.</text>
</comment>
<dbReference type="Pfam" id="PF00075">
    <property type="entry name" value="RNase_H"/>
    <property type="match status" value="1"/>
</dbReference>
<evidence type="ECO:0000256" key="8">
    <source>
        <dbReference type="ARBA" id="ARBA00022801"/>
    </source>
</evidence>
<evidence type="ECO:0000256" key="2">
    <source>
        <dbReference type="ARBA" id="ARBA00001946"/>
    </source>
</evidence>
<evidence type="ECO:0000256" key="6">
    <source>
        <dbReference type="ARBA" id="ARBA00022723"/>
    </source>
</evidence>
<feature type="region of interest" description="Disordered" evidence="10">
    <location>
        <begin position="105"/>
        <end position="212"/>
    </location>
</feature>
<accession>A0ABR3GER4</accession>
<dbReference type="InterPro" id="IPR009027">
    <property type="entry name" value="Ribosomal_bL9/RNase_H1_N"/>
</dbReference>
<comment type="catalytic activity">
    <reaction evidence="1">
        <text>Endonucleolytic cleavage to 5'-phosphomonoester.</text>
        <dbReference type="EC" id="3.1.26.4"/>
    </reaction>
</comment>
<evidence type="ECO:0000256" key="9">
    <source>
        <dbReference type="ARBA" id="ARBA00022842"/>
    </source>
</evidence>
<dbReference type="InterPro" id="IPR012337">
    <property type="entry name" value="RNaseH-like_sf"/>
</dbReference>
<dbReference type="Gene3D" id="3.40.970.10">
    <property type="entry name" value="Ribonuclease H1, N-terminal domain"/>
    <property type="match status" value="2"/>
</dbReference>
<evidence type="ECO:0000256" key="7">
    <source>
        <dbReference type="ARBA" id="ARBA00022759"/>
    </source>
</evidence>